<evidence type="ECO:0000256" key="1">
    <source>
        <dbReference type="ARBA" id="ARBA00004173"/>
    </source>
</evidence>
<organism evidence="9 10">
    <name type="scientific">Xylaria grammica</name>
    <dbReference type="NCBI Taxonomy" id="363999"/>
    <lineage>
        <taxon>Eukaryota</taxon>
        <taxon>Fungi</taxon>
        <taxon>Dikarya</taxon>
        <taxon>Ascomycota</taxon>
        <taxon>Pezizomycotina</taxon>
        <taxon>Sordariomycetes</taxon>
        <taxon>Xylariomycetidae</taxon>
        <taxon>Xylariales</taxon>
        <taxon>Xylariaceae</taxon>
        <taxon>Xylaria</taxon>
    </lineage>
</organism>
<keyword evidence="2" id="KW-0276">Fatty acid metabolism</keyword>
<evidence type="ECO:0000256" key="8">
    <source>
        <dbReference type="RuleBase" id="RU003707"/>
    </source>
</evidence>
<dbReference type="InterPro" id="IPR052377">
    <property type="entry name" value="Mitochondrial_ECH-domain"/>
</dbReference>
<keyword evidence="4" id="KW-0443">Lipid metabolism</keyword>
<dbReference type="GO" id="GO:0005739">
    <property type="term" value="C:mitochondrion"/>
    <property type="evidence" value="ECO:0007669"/>
    <property type="project" value="UniProtKB-SubCell"/>
</dbReference>
<keyword evidence="10" id="KW-1185">Reference proteome</keyword>
<dbReference type="InterPro" id="IPR018376">
    <property type="entry name" value="Enoyl-CoA_hyd/isom_CS"/>
</dbReference>
<dbReference type="SUPFAM" id="SSF52096">
    <property type="entry name" value="ClpP/crotonase"/>
    <property type="match status" value="1"/>
</dbReference>
<dbReference type="GO" id="GO:0016836">
    <property type="term" value="F:hydro-lyase activity"/>
    <property type="evidence" value="ECO:0007669"/>
    <property type="project" value="TreeGrafter"/>
</dbReference>
<comment type="caution">
    <text evidence="9">The sequence shown here is derived from an EMBL/GenBank/DDBJ whole genome shotgun (WGS) entry which is preliminary data.</text>
</comment>
<keyword evidence="3" id="KW-0809">Transit peptide</keyword>
<dbReference type="Gene3D" id="3.90.226.10">
    <property type="entry name" value="2-enoyl-CoA Hydratase, Chain A, domain 1"/>
    <property type="match status" value="1"/>
</dbReference>
<sequence>MSLRRLPARAVYININNPERRNALSLKVLDNLCAEIEKYNTPPGETQALLLPGFQPQYLRSIFPKRVKGKQPSPLHAKYKWLRDGEEWQRRRGELPRVLILRSEGPVFSSGHDLAEPALDSNSSDFDDTRNLFRRCADVMALIRRSPIPVVGAIQGLATAAGAQLALATDLPVAVASAEFQLPGMSIGLPCTSPSTILSRKLGAAFTYRMFALAERVRADELPGGVVDTVPNEAALEKRVFDIADKIIQSSGQAQAMGKWAYWIQALIGPQGGSRGDVIDEYYLAGKWAAEAMTVHTRSDIAQEGRKAFLEKRDPVWHGR</sequence>
<dbReference type="Gene3D" id="1.10.12.10">
    <property type="entry name" value="Lyase 2-enoyl-coa Hydratase, Chain A, domain 2"/>
    <property type="match status" value="1"/>
</dbReference>
<evidence type="ECO:0000256" key="4">
    <source>
        <dbReference type="ARBA" id="ARBA00023098"/>
    </source>
</evidence>
<evidence type="ECO:0000256" key="5">
    <source>
        <dbReference type="ARBA" id="ARBA00023128"/>
    </source>
</evidence>
<dbReference type="InterPro" id="IPR029045">
    <property type="entry name" value="ClpP/crotonase-like_dom_sf"/>
</dbReference>
<accession>A0A439CSU2</accession>
<evidence type="ECO:0000256" key="2">
    <source>
        <dbReference type="ARBA" id="ARBA00022832"/>
    </source>
</evidence>
<dbReference type="InterPro" id="IPR001753">
    <property type="entry name" value="Enoyl-CoA_hydra/iso"/>
</dbReference>
<keyword evidence="5" id="KW-0496">Mitochondrion</keyword>
<dbReference type="GO" id="GO:0006631">
    <property type="term" value="P:fatty acid metabolic process"/>
    <property type="evidence" value="ECO:0007669"/>
    <property type="project" value="UniProtKB-KW"/>
</dbReference>
<name>A0A439CSU2_9PEZI</name>
<dbReference type="CDD" id="cd06558">
    <property type="entry name" value="crotonase-like"/>
    <property type="match status" value="1"/>
</dbReference>
<evidence type="ECO:0000256" key="7">
    <source>
        <dbReference type="ARBA" id="ARBA00040545"/>
    </source>
</evidence>
<evidence type="ECO:0000256" key="3">
    <source>
        <dbReference type="ARBA" id="ARBA00022946"/>
    </source>
</evidence>
<dbReference type="Proteomes" id="UP000286045">
    <property type="component" value="Unassembled WGS sequence"/>
</dbReference>
<dbReference type="PANTHER" id="PTHR43602">
    <property type="match status" value="1"/>
</dbReference>
<proteinExistence type="inferred from homology"/>
<comment type="subcellular location">
    <subcellularLocation>
        <location evidence="1">Mitochondrion</location>
    </subcellularLocation>
</comment>
<reference evidence="9 10" key="1">
    <citation type="submission" date="2018-12" db="EMBL/GenBank/DDBJ databases">
        <title>Draft genome sequence of Xylaria grammica IHI A82.</title>
        <authorList>
            <person name="Buettner E."/>
            <person name="Kellner H."/>
        </authorList>
    </citation>
    <scope>NUCLEOTIDE SEQUENCE [LARGE SCALE GENOMIC DNA]</scope>
    <source>
        <strain evidence="9 10">IHI A82</strain>
    </source>
</reference>
<protein>
    <recommendedName>
        <fullName evidence="7">Enoyl-CoA hydratase domain-containing protein 3, mitochondrial</fullName>
    </recommendedName>
</protein>
<dbReference type="AlphaFoldDB" id="A0A439CSU2"/>
<gene>
    <name evidence="9" type="ORF">EKO27_g9859</name>
</gene>
<dbReference type="PROSITE" id="PS00166">
    <property type="entry name" value="ENOYL_COA_HYDRATASE"/>
    <property type="match status" value="1"/>
</dbReference>
<comment type="function">
    <text evidence="6">May play a role in fatty acid biosynthesis and insulin sensitivity.</text>
</comment>
<evidence type="ECO:0000256" key="6">
    <source>
        <dbReference type="ARBA" id="ARBA00037410"/>
    </source>
</evidence>
<dbReference type="EMBL" id="RYZI01000461">
    <property type="protein sequence ID" value="RWA05245.1"/>
    <property type="molecule type" value="Genomic_DNA"/>
</dbReference>
<evidence type="ECO:0000313" key="9">
    <source>
        <dbReference type="EMBL" id="RWA05245.1"/>
    </source>
</evidence>
<dbReference type="Pfam" id="PF00378">
    <property type="entry name" value="ECH_1"/>
    <property type="match status" value="1"/>
</dbReference>
<dbReference type="InterPro" id="IPR014748">
    <property type="entry name" value="Enoyl-CoA_hydra_C"/>
</dbReference>
<dbReference type="PANTHER" id="PTHR43602:SF1">
    <property type="entry name" value="ENOYL-COA HYDRATASE DOMAIN-CONTAINING PROTEIN 3, MITOCHONDRIAL"/>
    <property type="match status" value="1"/>
</dbReference>
<evidence type="ECO:0000313" key="10">
    <source>
        <dbReference type="Proteomes" id="UP000286045"/>
    </source>
</evidence>
<comment type="similarity">
    <text evidence="8">Belongs to the enoyl-CoA hydratase/isomerase family.</text>
</comment>